<reference evidence="1" key="2">
    <citation type="submission" date="2019-06" db="EMBL/GenBank/DDBJ databases">
        <title>Genomics analysis of Aphanomyces spp. identifies a new class of oomycete effector associated with host adaptation.</title>
        <authorList>
            <person name="Gaulin E."/>
        </authorList>
    </citation>
    <scope>NUCLEOTIDE SEQUENCE</scope>
    <source>
        <strain evidence="1">CBS 578.67</strain>
    </source>
</reference>
<dbReference type="OrthoDB" id="72057at2759"/>
<evidence type="ECO:0000313" key="2">
    <source>
        <dbReference type="EMBL" id="VFT90739.1"/>
    </source>
</evidence>
<name>A0A485KZM7_9STRA</name>
<protein>
    <submittedName>
        <fullName evidence="2">Aste57867_13908 protein</fullName>
    </submittedName>
</protein>
<proteinExistence type="predicted"/>
<dbReference type="EMBL" id="CAADRA010005513">
    <property type="protein sequence ID" value="VFT90739.1"/>
    <property type="molecule type" value="Genomic_DNA"/>
</dbReference>
<dbReference type="EMBL" id="VJMH01005492">
    <property type="protein sequence ID" value="KAF0695266.1"/>
    <property type="molecule type" value="Genomic_DNA"/>
</dbReference>
<gene>
    <name evidence="2" type="primary">Aste57867_13908</name>
    <name evidence="1" type="ORF">As57867_013857</name>
    <name evidence="2" type="ORF">ASTE57867_13908</name>
</gene>
<sequence>MGAGASSPPAFASLPPPQQAELMTKFNALVASGVAEADATTRVAADFYAAAPSTVEIELPRLLDAIAATVDRGKTPLVVDPSGKVDTFFSYRGVTVLDGKKMAMDKSMRKMAMVDILDEARTRVVGALKAGAVPIIVAMGGCVVDFASTFNDAALSSAETKDGTLRFFPHDKIFAHAGRGLTDDDVLDQLYRPADRTAGVVLCRNKGDAYVVLTTTFKHKDFETYLFGKESFGLPKPASMYEFILVKQDETNTDDADE</sequence>
<evidence type="ECO:0000313" key="3">
    <source>
        <dbReference type="Proteomes" id="UP000332933"/>
    </source>
</evidence>
<reference evidence="2 3" key="1">
    <citation type="submission" date="2019-03" db="EMBL/GenBank/DDBJ databases">
        <authorList>
            <person name="Gaulin E."/>
            <person name="Dumas B."/>
        </authorList>
    </citation>
    <scope>NUCLEOTIDE SEQUENCE [LARGE SCALE GENOMIC DNA]</scope>
    <source>
        <strain evidence="2">CBS 568.67</strain>
    </source>
</reference>
<evidence type="ECO:0000313" key="1">
    <source>
        <dbReference type="EMBL" id="KAF0695266.1"/>
    </source>
</evidence>
<accession>A0A485KZM7</accession>
<keyword evidence="3" id="KW-1185">Reference proteome</keyword>
<dbReference type="AlphaFoldDB" id="A0A485KZM7"/>
<dbReference type="Proteomes" id="UP000332933">
    <property type="component" value="Unassembled WGS sequence"/>
</dbReference>
<organism evidence="2 3">
    <name type="scientific">Aphanomyces stellatus</name>
    <dbReference type="NCBI Taxonomy" id="120398"/>
    <lineage>
        <taxon>Eukaryota</taxon>
        <taxon>Sar</taxon>
        <taxon>Stramenopiles</taxon>
        <taxon>Oomycota</taxon>
        <taxon>Saprolegniomycetes</taxon>
        <taxon>Saprolegniales</taxon>
        <taxon>Verrucalvaceae</taxon>
        <taxon>Aphanomyces</taxon>
    </lineage>
</organism>